<feature type="region of interest" description="Disordered" evidence="1">
    <location>
        <begin position="96"/>
        <end position="123"/>
    </location>
</feature>
<dbReference type="Proteomes" id="UP001266305">
    <property type="component" value="Unassembled WGS sequence"/>
</dbReference>
<reference evidence="2 3" key="1">
    <citation type="submission" date="2023-05" db="EMBL/GenBank/DDBJ databases">
        <title>B98-5 Cell Line De Novo Hybrid Assembly: An Optical Mapping Approach.</title>
        <authorList>
            <person name="Kananen K."/>
            <person name="Auerbach J.A."/>
            <person name="Kautto E."/>
            <person name="Blachly J.S."/>
        </authorList>
    </citation>
    <scope>NUCLEOTIDE SEQUENCE [LARGE SCALE GENOMIC DNA]</scope>
    <source>
        <strain evidence="2">B95-8</strain>
        <tissue evidence="2">Cell line</tissue>
    </source>
</reference>
<evidence type="ECO:0000313" key="2">
    <source>
        <dbReference type="EMBL" id="KAK2101414.1"/>
    </source>
</evidence>
<organism evidence="2 3">
    <name type="scientific">Saguinus oedipus</name>
    <name type="common">Cotton-top tamarin</name>
    <name type="synonym">Oedipomidas oedipus</name>
    <dbReference type="NCBI Taxonomy" id="9490"/>
    <lineage>
        <taxon>Eukaryota</taxon>
        <taxon>Metazoa</taxon>
        <taxon>Chordata</taxon>
        <taxon>Craniata</taxon>
        <taxon>Vertebrata</taxon>
        <taxon>Euteleostomi</taxon>
        <taxon>Mammalia</taxon>
        <taxon>Eutheria</taxon>
        <taxon>Euarchontoglires</taxon>
        <taxon>Primates</taxon>
        <taxon>Haplorrhini</taxon>
        <taxon>Platyrrhini</taxon>
        <taxon>Cebidae</taxon>
        <taxon>Callitrichinae</taxon>
        <taxon>Saguinus</taxon>
    </lineage>
</organism>
<dbReference type="EMBL" id="JASSZA010000009">
    <property type="protein sequence ID" value="KAK2101414.1"/>
    <property type="molecule type" value="Genomic_DNA"/>
</dbReference>
<feature type="non-terminal residue" evidence="2">
    <location>
        <position position="1"/>
    </location>
</feature>
<protein>
    <submittedName>
        <fullName evidence="2">Uncharacterized protein</fullName>
    </submittedName>
</protein>
<name>A0ABQ9UWB6_SAGOE</name>
<accession>A0ABQ9UWB6</accession>
<keyword evidence="3" id="KW-1185">Reference proteome</keyword>
<sequence length="123" mass="13771">SGIEKKEGQDIREEDLMSAQRLRQISLEVLWSLWPGQLHRAGEHKPWGNLCLQMEPGCFGEGRGQVVDVRLEGWAVCTAHNVEVLEPWQLGRVDRDGPCGVEDVKGQDLAPSPTSARLTRESR</sequence>
<gene>
    <name evidence="2" type="ORF">P7K49_019080</name>
</gene>
<feature type="compositionally biased region" description="Basic and acidic residues" evidence="1">
    <location>
        <begin position="96"/>
        <end position="106"/>
    </location>
</feature>
<evidence type="ECO:0000313" key="3">
    <source>
        <dbReference type="Proteomes" id="UP001266305"/>
    </source>
</evidence>
<comment type="caution">
    <text evidence="2">The sequence shown here is derived from an EMBL/GenBank/DDBJ whole genome shotgun (WGS) entry which is preliminary data.</text>
</comment>
<evidence type="ECO:0000256" key="1">
    <source>
        <dbReference type="SAM" id="MobiDB-lite"/>
    </source>
</evidence>
<proteinExistence type="predicted"/>